<evidence type="ECO:0000256" key="1">
    <source>
        <dbReference type="SAM" id="MobiDB-lite"/>
    </source>
</evidence>
<reference evidence="2 3" key="1">
    <citation type="journal article" date="2024" name="J Genomics">
        <title>Draft genome sequencing and assembly of Favolaschia claudopus CIRM-BRFM 2984 isolated from oak limbs.</title>
        <authorList>
            <person name="Navarro D."/>
            <person name="Drula E."/>
            <person name="Chaduli D."/>
            <person name="Cazenave R."/>
            <person name="Ahrendt S."/>
            <person name="Wang J."/>
            <person name="Lipzen A."/>
            <person name="Daum C."/>
            <person name="Barry K."/>
            <person name="Grigoriev I.V."/>
            <person name="Favel A."/>
            <person name="Rosso M.N."/>
            <person name="Martin F."/>
        </authorList>
    </citation>
    <scope>NUCLEOTIDE SEQUENCE [LARGE SCALE GENOMIC DNA]</scope>
    <source>
        <strain evidence="2 3">CIRM-BRFM 2984</strain>
    </source>
</reference>
<sequence>MLKSIRFLSKPLRPRFVTALNVLPKPQHKVNPVRRNAKKFEFARGANEMGAQGEVVGSIVNMNAEIAASAASSSTAASPFRATKIHQRDEEVETRMREIVRVCDDGTRKRPLGLDVVGVEFAVLARQECVWARSRRGGRTWDKQPTYQDARATLDAKMRQRSATRLEWWCWCTCNKTTKAARSSSKCNAPENPKLTVHTLGTSRSPNNQQRTKHSKQRIGSGEVRERGQAAAAAATSRRETKPGPNRAFSRIRRRLEGETRVRRHQRGADFRQCVSKILRVGGIAVD</sequence>
<keyword evidence="3" id="KW-1185">Reference proteome</keyword>
<evidence type="ECO:0000313" key="3">
    <source>
        <dbReference type="Proteomes" id="UP001362999"/>
    </source>
</evidence>
<comment type="caution">
    <text evidence="2">The sequence shown here is derived from an EMBL/GenBank/DDBJ whole genome shotgun (WGS) entry which is preliminary data.</text>
</comment>
<proteinExistence type="predicted"/>
<name>A0AAV9ZQF1_9AGAR</name>
<dbReference type="Proteomes" id="UP001362999">
    <property type="component" value="Unassembled WGS sequence"/>
</dbReference>
<accession>A0AAV9ZQF1</accession>
<dbReference type="EMBL" id="JAWWNJ010000120">
    <property type="protein sequence ID" value="KAK6988734.1"/>
    <property type="molecule type" value="Genomic_DNA"/>
</dbReference>
<feature type="compositionally biased region" description="Polar residues" evidence="1">
    <location>
        <begin position="199"/>
        <end position="210"/>
    </location>
</feature>
<gene>
    <name evidence="2" type="ORF">R3P38DRAFT_3442800</name>
</gene>
<dbReference type="AlphaFoldDB" id="A0AAV9ZQF1"/>
<feature type="region of interest" description="Disordered" evidence="1">
    <location>
        <begin position="182"/>
        <end position="248"/>
    </location>
</feature>
<organism evidence="2 3">
    <name type="scientific">Favolaschia claudopus</name>
    <dbReference type="NCBI Taxonomy" id="2862362"/>
    <lineage>
        <taxon>Eukaryota</taxon>
        <taxon>Fungi</taxon>
        <taxon>Dikarya</taxon>
        <taxon>Basidiomycota</taxon>
        <taxon>Agaricomycotina</taxon>
        <taxon>Agaricomycetes</taxon>
        <taxon>Agaricomycetidae</taxon>
        <taxon>Agaricales</taxon>
        <taxon>Marasmiineae</taxon>
        <taxon>Mycenaceae</taxon>
        <taxon>Favolaschia</taxon>
    </lineage>
</organism>
<protein>
    <submittedName>
        <fullName evidence="2">Uncharacterized protein</fullName>
    </submittedName>
</protein>
<evidence type="ECO:0000313" key="2">
    <source>
        <dbReference type="EMBL" id="KAK6988734.1"/>
    </source>
</evidence>